<evidence type="ECO:0000256" key="3">
    <source>
        <dbReference type="ARBA" id="ARBA00023163"/>
    </source>
</evidence>
<dbReference type="Pfam" id="PF13377">
    <property type="entry name" value="Peripla_BP_3"/>
    <property type="match status" value="1"/>
</dbReference>
<evidence type="ECO:0000256" key="4">
    <source>
        <dbReference type="SAM" id="Phobius"/>
    </source>
</evidence>
<feature type="domain" description="Transcriptional regulator LacI/GalR-like sensor" evidence="5">
    <location>
        <begin position="86"/>
        <end position="149"/>
    </location>
</feature>
<comment type="caution">
    <text evidence="6">The sequence shown here is derived from an EMBL/GenBank/DDBJ whole genome shotgun (WGS) entry which is preliminary data.</text>
</comment>
<dbReference type="RefSeq" id="WP_253331213.1">
    <property type="nucleotide sequence ID" value="NZ_JAMYXC010000112.1"/>
</dbReference>
<feature type="transmembrane region" description="Helical" evidence="4">
    <location>
        <begin position="73"/>
        <end position="94"/>
    </location>
</feature>
<dbReference type="InterPro" id="IPR046335">
    <property type="entry name" value="LacI/GalR-like_sensor"/>
</dbReference>
<keyword evidence="4" id="KW-0472">Membrane</keyword>
<name>A0A9X2FNA6_9RHOB</name>
<dbReference type="SUPFAM" id="SSF53822">
    <property type="entry name" value="Periplasmic binding protein-like I"/>
    <property type="match status" value="1"/>
</dbReference>
<keyword evidence="7" id="KW-1185">Reference proteome</keyword>
<dbReference type="EMBL" id="JAMYXC010000112">
    <property type="protein sequence ID" value="MCP1168367.1"/>
    <property type="molecule type" value="Genomic_DNA"/>
</dbReference>
<protein>
    <submittedName>
        <fullName evidence="6">Substrate-binding domain-containing protein</fullName>
    </submittedName>
</protein>
<dbReference type="AlphaFoldDB" id="A0A9X2FNA6"/>
<gene>
    <name evidence="6" type="ORF">NHG85_07485</name>
</gene>
<sequence>MSDKAPDPEAQIAAPQRIAHPALGMLGVATLVLVGWALHVMQPVFLPIAFAVFLALLLNPVDDWAARMAGGRAWVGHLAAMLLLALALAGFGNYEIGAICAPRLTTVDVHAEQIGAEAARLVGGLLSGKARASRRRIEIPPELILRETTPPPR</sequence>
<evidence type="ECO:0000313" key="6">
    <source>
        <dbReference type="EMBL" id="MCP1168367.1"/>
    </source>
</evidence>
<evidence type="ECO:0000313" key="7">
    <source>
        <dbReference type="Proteomes" id="UP001139477"/>
    </source>
</evidence>
<evidence type="ECO:0000259" key="5">
    <source>
        <dbReference type="Pfam" id="PF13377"/>
    </source>
</evidence>
<evidence type="ECO:0000256" key="1">
    <source>
        <dbReference type="ARBA" id="ARBA00023015"/>
    </source>
</evidence>
<feature type="transmembrane region" description="Helical" evidence="4">
    <location>
        <begin position="44"/>
        <end position="61"/>
    </location>
</feature>
<dbReference type="GO" id="GO:0003677">
    <property type="term" value="F:DNA binding"/>
    <property type="evidence" value="ECO:0007669"/>
    <property type="project" value="UniProtKB-KW"/>
</dbReference>
<keyword evidence="4" id="KW-1133">Transmembrane helix</keyword>
<feature type="transmembrane region" description="Helical" evidence="4">
    <location>
        <begin position="21"/>
        <end position="38"/>
    </location>
</feature>
<reference evidence="6" key="1">
    <citation type="submission" date="2022-06" db="EMBL/GenBank/DDBJ databases">
        <title>Limimaricola sediminis sp. nov., isolated from an intertidal sediment.</title>
        <authorList>
            <person name="Shao X."/>
        </authorList>
    </citation>
    <scope>NUCLEOTIDE SEQUENCE</scope>
    <source>
        <strain evidence="6">ASW11-118</strain>
    </source>
</reference>
<keyword evidence="4" id="KW-0812">Transmembrane</keyword>
<keyword evidence="2" id="KW-0238">DNA-binding</keyword>
<organism evidence="6 7">
    <name type="scientific">Limimaricola litoreus</name>
    <dbReference type="NCBI Taxonomy" id="2955316"/>
    <lineage>
        <taxon>Bacteria</taxon>
        <taxon>Pseudomonadati</taxon>
        <taxon>Pseudomonadota</taxon>
        <taxon>Alphaproteobacteria</taxon>
        <taxon>Rhodobacterales</taxon>
        <taxon>Paracoccaceae</taxon>
        <taxon>Limimaricola</taxon>
    </lineage>
</organism>
<accession>A0A9X2FNA6</accession>
<evidence type="ECO:0000256" key="2">
    <source>
        <dbReference type="ARBA" id="ARBA00023125"/>
    </source>
</evidence>
<proteinExistence type="predicted"/>
<keyword evidence="3" id="KW-0804">Transcription</keyword>
<dbReference type="Gene3D" id="3.40.50.2300">
    <property type="match status" value="1"/>
</dbReference>
<dbReference type="InterPro" id="IPR028082">
    <property type="entry name" value="Peripla_BP_I"/>
</dbReference>
<dbReference type="Proteomes" id="UP001139477">
    <property type="component" value="Unassembled WGS sequence"/>
</dbReference>
<keyword evidence="1" id="KW-0805">Transcription regulation</keyword>